<evidence type="ECO:0000313" key="2">
    <source>
        <dbReference type="Proteomes" id="UP000824120"/>
    </source>
</evidence>
<protein>
    <submittedName>
        <fullName evidence="1">Uncharacterized protein</fullName>
    </submittedName>
</protein>
<comment type="caution">
    <text evidence="1">The sequence shown here is derived from an EMBL/GenBank/DDBJ whole genome shotgun (WGS) entry which is preliminary data.</text>
</comment>
<dbReference type="Proteomes" id="UP000824120">
    <property type="component" value="Chromosome 3"/>
</dbReference>
<accession>A0A9J5ZS50</accession>
<name>A0A9J5ZS50_SOLCO</name>
<reference evidence="1 2" key="1">
    <citation type="submission" date="2020-09" db="EMBL/GenBank/DDBJ databases">
        <title>De no assembly of potato wild relative species, Solanum commersonii.</title>
        <authorList>
            <person name="Cho K."/>
        </authorList>
    </citation>
    <scope>NUCLEOTIDE SEQUENCE [LARGE SCALE GENOMIC DNA]</scope>
    <source>
        <strain evidence="1">LZ3.2</strain>
        <tissue evidence="1">Leaf</tissue>
    </source>
</reference>
<gene>
    <name evidence="1" type="ORF">H5410_014865</name>
</gene>
<proteinExistence type="predicted"/>
<sequence length="112" mass="12773">MNGSYLPIQGYQGKSHYYARPSYHGRHTLMQVQATQGSALLLNPSYHEMMWPHKVMLSCKLSIMMIQATLEGYDFSIQGYPRVLLSQNTMHGLVLPSQAIDEGISHHYFKLT</sequence>
<evidence type="ECO:0000313" key="1">
    <source>
        <dbReference type="EMBL" id="KAG5615041.1"/>
    </source>
</evidence>
<dbReference type="AlphaFoldDB" id="A0A9J5ZS50"/>
<organism evidence="1 2">
    <name type="scientific">Solanum commersonii</name>
    <name type="common">Commerson's wild potato</name>
    <name type="synonym">Commerson's nightshade</name>
    <dbReference type="NCBI Taxonomy" id="4109"/>
    <lineage>
        <taxon>Eukaryota</taxon>
        <taxon>Viridiplantae</taxon>
        <taxon>Streptophyta</taxon>
        <taxon>Embryophyta</taxon>
        <taxon>Tracheophyta</taxon>
        <taxon>Spermatophyta</taxon>
        <taxon>Magnoliopsida</taxon>
        <taxon>eudicotyledons</taxon>
        <taxon>Gunneridae</taxon>
        <taxon>Pentapetalae</taxon>
        <taxon>asterids</taxon>
        <taxon>lamiids</taxon>
        <taxon>Solanales</taxon>
        <taxon>Solanaceae</taxon>
        <taxon>Solanoideae</taxon>
        <taxon>Solaneae</taxon>
        <taxon>Solanum</taxon>
    </lineage>
</organism>
<keyword evidence="2" id="KW-1185">Reference proteome</keyword>
<dbReference type="EMBL" id="JACXVP010000003">
    <property type="protein sequence ID" value="KAG5615041.1"/>
    <property type="molecule type" value="Genomic_DNA"/>
</dbReference>